<dbReference type="GO" id="GO:0016607">
    <property type="term" value="C:nuclear speck"/>
    <property type="evidence" value="ECO:0007669"/>
    <property type="project" value="UniProtKB-SubCell"/>
</dbReference>
<feature type="domain" description="RRM" evidence="10">
    <location>
        <begin position="102"/>
        <end position="180"/>
    </location>
</feature>
<reference evidence="11" key="1">
    <citation type="submission" date="2022-12" db="EMBL/GenBank/DDBJ databases">
        <title>Genome assemblies of Blomia tropicalis.</title>
        <authorList>
            <person name="Cui Y."/>
        </authorList>
    </citation>
    <scope>NUCLEOTIDE SEQUENCE</scope>
    <source>
        <tissue evidence="11">Adult mites</tissue>
    </source>
</reference>
<dbReference type="GO" id="GO:0003729">
    <property type="term" value="F:mRNA binding"/>
    <property type="evidence" value="ECO:0007669"/>
    <property type="project" value="TreeGrafter"/>
</dbReference>
<dbReference type="GO" id="GO:0071004">
    <property type="term" value="C:U2-type prespliceosome"/>
    <property type="evidence" value="ECO:0007669"/>
    <property type="project" value="TreeGrafter"/>
</dbReference>
<dbReference type="InterPro" id="IPR034143">
    <property type="entry name" value="snRNP70_RRM"/>
</dbReference>
<dbReference type="FunFam" id="3.30.70.330:FF:001585">
    <property type="entry name" value="U1 small nuclear ribonucleoprotein 70 kDa"/>
    <property type="match status" value="1"/>
</dbReference>
<evidence type="ECO:0000256" key="6">
    <source>
        <dbReference type="ARBA" id="ARBA00023274"/>
    </source>
</evidence>
<feature type="compositionally biased region" description="Basic residues" evidence="9">
    <location>
        <begin position="296"/>
        <end position="324"/>
    </location>
</feature>
<feature type="compositionally biased region" description="Basic and acidic residues" evidence="9">
    <location>
        <begin position="341"/>
        <end position="350"/>
    </location>
</feature>
<evidence type="ECO:0000256" key="1">
    <source>
        <dbReference type="ARBA" id="ARBA00004324"/>
    </source>
</evidence>
<feature type="compositionally biased region" description="Basic and acidic residues" evidence="9">
    <location>
        <begin position="198"/>
        <end position="237"/>
    </location>
</feature>
<dbReference type="PANTHER" id="PTHR13952">
    <property type="entry name" value="U1 SMALL NUCLEAR RIBONUCLEOPROTEIN 70 KD"/>
    <property type="match status" value="1"/>
</dbReference>
<dbReference type="SUPFAM" id="SSF54928">
    <property type="entry name" value="RNA-binding domain, RBD"/>
    <property type="match status" value="1"/>
</dbReference>
<comment type="caution">
    <text evidence="11">The sequence shown here is derived from an EMBL/GenBank/DDBJ whole genome shotgun (WGS) entry which is preliminary data.</text>
</comment>
<name>A0A9Q0M8W4_BLOTA</name>
<dbReference type="InterPro" id="IPR012677">
    <property type="entry name" value="Nucleotide-bd_a/b_plait_sf"/>
</dbReference>
<dbReference type="Pfam" id="PF12220">
    <property type="entry name" value="U1snRNP70_N"/>
    <property type="match status" value="1"/>
</dbReference>
<dbReference type="GO" id="GO:0071011">
    <property type="term" value="C:precatalytic spliceosome"/>
    <property type="evidence" value="ECO:0007669"/>
    <property type="project" value="TreeGrafter"/>
</dbReference>
<evidence type="ECO:0000256" key="5">
    <source>
        <dbReference type="ARBA" id="ARBA00023242"/>
    </source>
</evidence>
<dbReference type="GO" id="GO:0005685">
    <property type="term" value="C:U1 snRNP"/>
    <property type="evidence" value="ECO:0007669"/>
    <property type="project" value="TreeGrafter"/>
</dbReference>
<feature type="region of interest" description="Disordered" evidence="9">
    <location>
        <begin position="187"/>
        <end position="415"/>
    </location>
</feature>
<feature type="compositionally biased region" description="Polar residues" evidence="9">
    <location>
        <begin position="327"/>
        <end position="338"/>
    </location>
</feature>
<evidence type="ECO:0000256" key="9">
    <source>
        <dbReference type="SAM" id="MobiDB-lite"/>
    </source>
</evidence>
<proteinExistence type="predicted"/>
<dbReference type="OrthoDB" id="4207594at2759"/>
<evidence type="ECO:0000259" key="10">
    <source>
        <dbReference type="PROSITE" id="PS50102"/>
    </source>
</evidence>
<evidence type="ECO:0000256" key="3">
    <source>
        <dbReference type="ARBA" id="ARBA00016996"/>
    </source>
</evidence>
<protein>
    <recommendedName>
        <fullName evidence="3">U1 small nuclear ribonucleoprotein 70 kDa</fullName>
    </recommendedName>
</protein>
<dbReference type="EMBL" id="JAPWDV010000002">
    <property type="protein sequence ID" value="KAJ6220969.1"/>
    <property type="molecule type" value="Genomic_DNA"/>
</dbReference>
<dbReference type="SMART" id="SM00360">
    <property type="entry name" value="RRM"/>
    <property type="match status" value="1"/>
</dbReference>
<dbReference type="OMA" id="FIEYQHK"/>
<sequence length="415" mass="48835">MTQFLPPNLLAFFAPREPIPFLPPPTRLSHEKKSKGYSGVGQYLHLFEDPKDTPPPIKIETREERIERKKREKQEKAAYIREQGIALWDPHNNPNSTSDPYKTLFIARSNIDTTEAKLKKEFEVYGPIRKISMIFDKITQKPKGYTFVEYENEKDMHSAYKHGDGKKIDGRRVLVDVERGRTVKGWLPRRLGGGLSDNKSRGGREPEQEKTNYRERGNDRRGSDRDRVRNRSRSRERERRRRSKSRDRNERDRDRADRRSSGRDRDRSDRRERDRKDRHERYNENSGYEDGSISSSRRHRSRSRDRKRNVRSKSRSRSRERKRTRNDYSMDNGNNGSASIDPKDKYERHAPIPPPPPQYGGYDAGNESGEIEEGEDAGDYRRYGNNGNIKTEIKEEYDDDGYPDSYNQPAYVAYN</sequence>
<keyword evidence="6" id="KW-0687">Ribonucleoprotein</keyword>
<evidence type="ECO:0000256" key="8">
    <source>
        <dbReference type="PROSITE-ProRule" id="PRU00176"/>
    </source>
</evidence>
<evidence type="ECO:0000313" key="11">
    <source>
        <dbReference type="EMBL" id="KAJ6220969.1"/>
    </source>
</evidence>
<dbReference type="GO" id="GO:0030619">
    <property type="term" value="F:U1 snRNA binding"/>
    <property type="evidence" value="ECO:0007669"/>
    <property type="project" value="InterPro"/>
</dbReference>
<evidence type="ECO:0000256" key="4">
    <source>
        <dbReference type="ARBA" id="ARBA00022884"/>
    </source>
</evidence>
<dbReference type="AlphaFoldDB" id="A0A9Q0M8W4"/>
<dbReference type="Gene3D" id="3.30.70.330">
    <property type="match status" value="1"/>
</dbReference>
<evidence type="ECO:0000256" key="2">
    <source>
        <dbReference type="ARBA" id="ARBA00004642"/>
    </source>
</evidence>
<gene>
    <name evidence="11" type="ORF">RDWZM_006781</name>
</gene>
<comment type="function">
    <text evidence="7">Component of the spliceosomal U1 snRNP, which is essential for recognition of the pre-mRNA 5' splice-site and the subsequent assembly of the spliceosome. SNRNP70 binds to the loop I region of U1-snRNA.</text>
</comment>
<dbReference type="GO" id="GO:0000398">
    <property type="term" value="P:mRNA splicing, via spliceosome"/>
    <property type="evidence" value="ECO:0007669"/>
    <property type="project" value="TreeGrafter"/>
</dbReference>
<keyword evidence="5" id="KW-0539">Nucleus</keyword>
<dbReference type="InterPro" id="IPR022023">
    <property type="entry name" value="U1snRNP70_N"/>
</dbReference>
<dbReference type="InterPro" id="IPR035979">
    <property type="entry name" value="RBD_domain_sf"/>
</dbReference>
<dbReference type="Proteomes" id="UP001142055">
    <property type="component" value="Chromosome 2"/>
</dbReference>
<accession>A0A9Q0M8W4</accession>
<evidence type="ECO:0000313" key="12">
    <source>
        <dbReference type="Proteomes" id="UP001142055"/>
    </source>
</evidence>
<feature type="compositionally biased region" description="Basic and acidic residues" evidence="9">
    <location>
        <begin position="246"/>
        <end position="283"/>
    </location>
</feature>
<dbReference type="CDD" id="cd12236">
    <property type="entry name" value="RRM_snRNP70"/>
    <property type="match status" value="1"/>
</dbReference>
<dbReference type="InterPro" id="IPR051183">
    <property type="entry name" value="U1_U11-U12_snRNP_70-35kDa"/>
</dbReference>
<dbReference type="InterPro" id="IPR000504">
    <property type="entry name" value="RRM_dom"/>
</dbReference>
<keyword evidence="4 8" id="KW-0694">RNA-binding</keyword>
<dbReference type="PROSITE" id="PS50102">
    <property type="entry name" value="RRM"/>
    <property type="match status" value="1"/>
</dbReference>
<keyword evidence="12" id="KW-1185">Reference proteome</keyword>
<organism evidence="11 12">
    <name type="scientific">Blomia tropicalis</name>
    <name type="common">Mite</name>
    <dbReference type="NCBI Taxonomy" id="40697"/>
    <lineage>
        <taxon>Eukaryota</taxon>
        <taxon>Metazoa</taxon>
        <taxon>Ecdysozoa</taxon>
        <taxon>Arthropoda</taxon>
        <taxon>Chelicerata</taxon>
        <taxon>Arachnida</taxon>
        <taxon>Acari</taxon>
        <taxon>Acariformes</taxon>
        <taxon>Sarcoptiformes</taxon>
        <taxon>Astigmata</taxon>
        <taxon>Glycyphagoidea</taxon>
        <taxon>Echimyopodidae</taxon>
        <taxon>Blomia</taxon>
    </lineage>
</organism>
<comment type="subcellular location">
    <subcellularLocation>
        <location evidence="1">Nucleus speckle</location>
    </subcellularLocation>
    <subcellularLocation>
        <location evidence="2">Nucleus</location>
        <location evidence="2">Nucleoplasm</location>
    </subcellularLocation>
</comment>
<evidence type="ECO:0000256" key="7">
    <source>
        <dbReference type="ARBA" id="ARBA00058765"/>
    </source>
</evidence>
<dbReference type="PANTHER" id="PTHR13952:SF5">
    <property type="entry name" value="U1 SMALL NUCLEAR RIBONUCLEOPROTEIN 70 KDA"/>
    <property type="match status" value="1"/>
</dbReference>
<dbReference type="Pfam" id="PF00076">
    <property type="entry name" value="RRM_1"/>
    <property type="match status" value="1"/>
</dbReference>